<gene>
    <name evidence="8" type="ORF">KN71_000630</name>
</gene>
<dbReference type="InterPro" id="IPR000086">
    <property type="entry name" value="NUDIX_hydrolase_dom"/>
</dbReference>
<evidence type="ECO:0000256" key="6">
    <source>
        <dbReference type="RuleBase" id="RU003476"/>
    </source>
</evidence>
<dbReference type="InterPro" id="IPR051325">
    <property type="entry name" value="Nudix_hydrolase_domain"/>
</dbReference>
<evidence type="ECO:0000256" key="5">
    <source>
        <dbReference type="ARBA" id="ARBA00032644"/>
    </source>
</evidence>
<organism evidence="8 9">
    <name type="scientific">Metamycoplasma hominis</name>
    <name type="common">Mycoplasma hominis</name>
    <dbReference type="NCBI Taxonomy" id="2098"/>
    <lineage>
        <taxon>Bacteria</taxon>
        <taxon>Bacillati</taxon>
        <taxon>Mycoplasmatota</taxon>
        <taxon>Mycoplasmoidales</taxon>
        <taxon>Metamycoplasmataceae</taxon>
        <taxon>Metamycoplasma</taxon>
    </lineage>
</organism>
<dbReference type="Gene3D" id="3.90.79.10">
    <property type="entry name" value="Nucleoside Triphosphate Pyrophosphohydrolase"/>
    <property type="match status" value="1"/>
</dbReference>
<dbReference type="InterPro" id="IPR003565">
    <property type="entry name" value="Tetra_PHTase"/>
</dbReference>
<dbReference type="GO" id="GO:0004081">
    <property type="term" value="F:bis(5'-nucleosyl)-tetraphosphatase (asymmetrical) activity"/>
    <property type="evidence" value="ECO:0007669"/>
    <property type="project" value="TreeGrafter"/>
</dbReference>
<dbReference type="GO" id="GO:0000166">
    <property type="term" value="F:nucleotide binding"/>
    <property type="evidence" value="ECO:0007669"/>
    <property type="project" value="UniProtKB-KW"/>
</dbReference>
<dbReference type="InterPro" id="IPR015797">
    <property type="entry name" value="NUDIX_hydrolase-like_dom_sf"/>
</dbReference>
<dbReference type="Proteomes" id="UP000029712">
    <property type="component" value="Chromosome"/>
</dbReference>
<accession>A0A2K9YSI1</accession>
<dbReference type="PANTHER" id="PTHR21340:SF0">
    <property type="entry name" value="BIS(5'-NUCLEOSYL)-TETRAPHOSPHATASE [ASYMMETRICAL]"/>
    <property type="match status" value="1"/>
</dbReference>
<evidence type="ECO:0000256" key="2">
    <source>
        <dbReference type="ARBA" id="ARBA00018911"/>
    </source>
</evidence>
<dbReference type="PRINTS" id="PR00502">
    <property type="entry name" value="NUDIXFAMILY"/>
</dbReference>
<dbReference type="AlphaFoldDB" id="A0A2K9YSI1"/>
<evidence type="ECO:0000313" key="9">
    <source>
        <dbReference type="Proteomes" id="UP000029712"/>
    </source>
</evidence>
<dbReference type="GeneID" id="89679144"/>
<dbReference type="InterPro" id="IPR020084">
    <property type="entry name" value="NUDIX_hydrolase_CS"/>
</dbReference>
<dbReference type="OrthoDB" id="9816289at2"/>
<dbReference type="SUPFAM" id="SSF55811">
    <property type="entry name" value="Nudix"/>
    <property type="match status" value="1"/>
</dbReference>
<proteinExistence type="inferred from homology"/>
<dbReference type="PANTHER" id="PTHR21340">
    <property type="entry name" value="DIADENOSINE 5,5-P1,P4-TETRAPHOSPHATE PYROPHOSPHOHYDROLASE MUTT"/>
    <property type="match status" value="1"/>
</dbReference>
<dbReference type="EMBL" id="CP033021">
    <property type="protein sequence ID" value="AYN65218.1"/>
    <property type="molecule type" value="Genomic_DNA"/>
</dbReference>
<evidence type="ECO:0000259" key="7">
    <source>
        <dbReference type="PROSITE" id="PS51462"/>
    </source>
</evidence>
<reference evidence="8 9" key="1">
    <citation type="submission" date="2014-08" db="EMBL/GenBank/DDBJ databases">
        <authorList>
            <person name="Kuleshov K."/>
            <person name="Dedkov V."/>
            <person name="Markelov M."/>
            <person name="Pimkina E."/>
        </authorList>
    </citation>
    <scope>NUCLEOTIDE SEQUENCE [LARGE SCALE GENOMIC DNA]</scope>
    <source>
        <strain evidence="9">TOA</strain>
    </source>
</reference>
<keyword evidence="3" id="KW-0547">Nucleotide-binding</keyword>
<dbReference type="OMA" id="IQSQPYK"/>
<sequence length="143" mass="16680">MKKEKSCGAIIFKEENDNLFVLLVEQTAGHWGFPKGHVEKNETEEETAIREVKEETNIDIKLLKGFREVNKYIIGKLISKEVVYFIAKPTSFDLIKQDSEIKVVEWQDTTNALLYRITYESDCEILKKAVEFYCEYITKNNGF</sequence>
<dbReference type="RefSeq" id="WP_012855370.1">
    <property type="nucleotide sequence ID" value="NZ_CP009677.1"/>
</dbReference>
<dbReference type="GO" id="GO:0006167">
    <property type="term" value="P:AMP biosynthetic process"/>
    <property type="evidence" value="ECO:0007669"/>
    <property type="project" value="TreeGrafter"/>
</dbReference>
<reference evidence="8 9" key="2">
    <citation type="submission" date="2018-10" db="EMBL/GenBank/DDBJ databases">
        <title>Detection and isolation of Mycoplasma hominis as a predominant microorganism from pelvic cavity of patient with salpingitis and tubo-ovarian abscess.</title>
        <authorList>
            <person name="Guschin A.E."/>
            <person name="Khayrullina G.A."/>
            <person name="Rakovskaya I.V."/>
            <person name="Shelenkov A.A."/>
            <person name="Shagin D.A."/>
        </authorList>
    </citation>
    <scope>NUCLEOTIDE SEQUENCE [LARGE SCALE GENOMIC DNA]</scope>
    <source>
        <strain evidence="9">TOA</strain>
    </source>
</reference>
<evidence type="ECO:0000313" key="8">
    <source>
        <dbReference type="EMBL" id="AYN65218.1"/>
    </source>
</evidence>
<feature type="domain" description="Nudix hydrolase" evidence="7">
    <location>
        <begin position="2"/>
        <end position="130"/>
    </location>
</feature>
<name>A0A2K9YSI1_METHO</name>
<dbReference type="GO" id="GO:0006754">
    <property type="term" value="P:ATP biosynthetic process"/>
    <property type="evidence" value="ECO:0007669"/>
    <property type="project" value="TreeGrafter"/>
</dbReference>
<dbReference type="PROSITE" id="PS00893">
    <property type="entry name" value="NUDIX_BOX"/>
    <property type="match status" value="1"/>
</dbReference>
<dbReference type="PROSITE" id="PS51462">
    <property type="entry name" value="NUDIX"/>
    <property type="match status" value="1"/>
</dbReference>
<protein>
    <recommendedName>
        <fullName evidence="2">Bis(5'-nucleosyl)-tetraphosphatase [asymmetrical]</fullName>
    </recommendedName>
    <alternativeName>
        <fullName evidence="5">Diadenosine 5',5'''-P1,P4-tetraphosphate asymmetrical hydrolase</fullName>
    </alternativeName>
</protein>
<evidence type="ECO:0000256" key="3">
    <source>
        <dbReference type="ARBA" id="ARBA00022741"/>
    </source>
</evidence>
<comment type="similarity">
    <text evidence="1 6">Belongs to the Nudix hydrolase family.</text>
</comment>
<dbReference type="CDD" id="cd03428">
    <property type="entry name" value="NUDIX_Ap4A_Nudt2"/>
    <property type="match status" value="1"/>
</dbReference>
<dbReference type="InterPro" id="IPR020476">
    <property type="entry name" value="Nudix_hydrolase"/>
</dbReference>
<dbReference type="Pfam" id="PF00293">
    <property type="entry name" value="NUDIX"/>
    <property type="match status" value="1"/>
</dbReference>
<evidence type="ECO:0000256" key="4">
    <source>
        <dbReference type="ARBA" id="ARBA00022801"/>
    </source>
</evidence>
<keyword evidence="4 6" id="KW-0378">Hydrolase</keyword>
<evidence type="ECO:0000256" key="1">
    <source>
        <dbReference type="ARBA" id="ARBA00005582"/>
    </source>
</evidence>